<reference evidence="3" key="1">
    <citation type="submission" date="2023-06" db="EMBL/GenBank/DDBJ databases">
        <title>Genome-scale phylogeny and comparative genomics of the fungal order Sordariales.</title>
        <authorList>
            <consortium name="Lawrence Berkeley National Laboratory"/>
            <person name="Hensen N."/>
            <person name="Bonometti L."/>
            <person name="Westerberg I."/>
            <person name="Brannstrom I.O."/>
            <person name="Guillou S."/>
            <person name="Cros-Aarteil S."/>
            <person name="Calhoun S."/>
            <person name="Haridas S."/>
            <person name="Kuo A."/>
            <person name="Mondo S."/>
            <person name="Pangilinan J."/>
            <person name="Riley R."/>
            <person name="Labutti K."/>
            <person name="Andreopoulos B."/>
            <person name="Lipzen A."/>
            <person name="Chen C."/>
            <person name="Yanf M."/>
            <person name="Daum C."/>
            <person name="Ng V."/>
            <person name="Clum A."/>
            <person name="Steindorff A."/>
            <person name="Ohm R."/>
            <person name="Martin F."/>
            <person name="Silar P."/>
            <person name="Natvig D."/>
            <person name="Lalanne C."/>
            <person name="Gautier V."/>
            <person name="Ament-Velasquez S.L."/>
            <person name="Kruys A."/>
            <person name="Hutchinson M.I."/>
            <person name="Powell A.J."/>
            <person name="Barry K."/>
            <person name="Miller A.N."/>
            <person name="Grigoriev I.V."/>
            <person name="Debuchy R."/>
            <person name="Gladieux P."/>
            <person name="Thoren M.H."/>
            <person name="Johannesson H."/>
        </authorList>
    </citation>
    <scope>NUCLEOTIDE SEQUENCE</scope>
    <source>
        <strain evidence="3">SMH4607-1</strain>
    </source>
</reference>
<evidence type="ECO:0000256" key="1">
    <source>
        <dbReference type="ARBA" id="ARBA00022737"/>
    </source>
</evidence>
<gene>
    <name evidence="3" type="ORF">B0H67DRAFT_443548</name>
</gene>
<comment type="caution">
    <text evidence="3">The sequence shown here is derived from an EMBL/GenBank/DDBJ whole genome shotgun (WGS) entry which is preliminary data.</text>
</comment>
<name>A0AA40A9I9_9PEZI</name>
<evidence type="ECO:0000313" key="3">
    <source>
        <dbReference type="EMBL" id="KAK0711719.1"/>
    </source>
</evidence>
<organism evidence="3 4">
    <name type="scientific">Lasiosphaeris hirsuta</name>
    <dbReference type="NCBI Taxonomy" id="260670"/>
    <lineage>
        <taxon>Eukaryota</taxon>
        <taxon>Fungi</taxon>
        <taxon>Dikarya</taxon>
        <taxon>Ascomycota</taxon>
        <taxon>Pezizomycotina</taxon>
        <taxon>Sordariomycetes</taxon>
        <taxon>Sordariomycetidae</taxon>
        <taxon>Sordariales</taxon>
        <taxon>Lasiosphaeriaceae</taxon>
        <taxon>Lasiosphaeris</taxon>
    </lineage>
</organism>
<keyword evidence="4" id="KW-1185">Reference proteome</keyword>
<dbReference type="InterPro" id="IPR056884">
    <property type="entry name" value="NPHP3-like_N"/>
</dbReference>
<dbReference type="EMBL" id="JAUKUA010000005">
    <property type="protein sequence ID" value="KAK0711719.1"/>
    <property type="molecule type" value="Genomic_DNA"/>
</dbReference>
<dbReference type="PANTHER" id="PTHR10039">
    <property type="entry name" value="AMELOGENIN"/>
    <property type="match status" value="1"/>
</dbReference>
<dbReference type="AlphaFoldDB" id="A0AA40A9I9"/>
<protein>
    <recommendedName>
        <fullName evidence="2">Nephrocystin 3-like N-terminal domain-containing protein</fullName>
    </recommendedName>
</protein>
<dbReference type="PANTHER" id="PTHR10039:SF5">
    <property type="entry name" value="NACHT DOMAIN-CONTAINING PROTEIN"/>
    <property type="match status" value="1"/>
</dbReference>
<keyword evidence="1" id="KW-0677">Repeat</keyword>
<feature type="domain" description="Nephrocystin 3-like N-terminal" evidence="2">
    <location>
        <begin position="26"/>
        <end position="145"/>
    </location>
</feature>
<dbReference type="Pfam" id="PF24883">
    <property type="entry name" value="NPHP3_N"/>
    <property type="match status" value="1"/>
</dbReference>
<accession>A0AA40A9I9</accession>
<sequence length="366" mass="41878">MKFLSRHSAVRSGLEEWADGKKLIMVTMFFWNAESRLQRTAEGFYRTIIFQTLSQCPELVAGVFPTESPTKPTDLAIIAPFPVGELEEAFDRLVKLGGTQNDFRFCYLIDGLDEYDGDNQSYRALAKQLVRWSSLDGVKIICSARPYTVFRDAFRDAGTTLEFDELTRQDMFTFASRQFALHLTHSVPPICRDACLASVDRIVTRADGVFSWSSLVVRSLINGALDEDTVDKLEERLEECPDKIEDMFEKMLSKVDHSPSVRRWSNTIMYLAAYNPIQSALNALTLTWLDDASWFEDGNLGSFPFNQQPRPYTESEVVVKHAYARKLLHSLTQGLLELKEATCSDQIQYFRYSIGFFHRSVVDFLR</sequence>
<feature type="non-terminal residue" evidence="3">
    <location>
        <position position="366"/>
    </location>
</feature>
<dbReference type="Proteomes" id="UP001172102">
    <property type="component" value="Unassembled WGS sequence"/>
</dbReference>
<proteinExistence type="predicted"/>
<evidence type="ECO:0000259" key="2">
    <source>
        <dbReference type="Pfam" id="PF24883"/>
    </source>
</evidence>
<evidence type="ECO:0000313" key="4">
    <source>
        <dbReference type="Proteomes" id="UP001172102"/>
    </source>
</evidence>